<comment type="catalytic activity">
    <reaction evidence="9">
        <text>Couples ATP hydrolysis with the unwinding of duplex DNA by translocating in the 3'-5' direction.</text>
        <dbReference type="EC" id="5.6.2.4"/>
    </reaction>
</comment>
<evidence type="ECO:0000256" key="8">
    <source>
        <dbReference type="ARBA" id="ARBA00023235"/>
    </source>
</evidence>
<dbReference type="PANTHER" id="PTHR13710">
    <property type="entry name" value="DNA HELICASE RECQ FAMILY MEMBER"/>
    <property type="match status" value="1"/>
</dbReference>
<dbReference type="GO" id="GO:0006281">
    <property type="term" value="P:DNA repair"/>
    <property type="evidence" value="ECO:0007669"/>
    <property type="project" value="TreeGrafter"/>
</dbReference>
<dbReference type="GO" id="GO:0043590">
    <property type="term" value="C:bacterial nucleoid"/>
    <property type="evidence" value="ECO:0007669"/>
    <property type="project" value="TreeGrafter"/>
</dbReference>
<gene>
    <name evidence="15" type="primary">recQ_2</name>
    <name evidence="15" type="ORF">BN1051_03174</name>
</gene>
<keyword evidence="6" id="KW-0067">ATP-binding</keyword>
<keyword evidence="4" id="KW-0378">Hydrolase</keyword>
<dbReference type="Pfam" id="PF00270">
    <property type="entry name" value="DEAD"/>
    <property type="match status" value="1"/>
</dbReference>
<evidence type="ECO:0000256" key="7">
    <source>
        <dbReference type="ARBA" id="ARBA00023125"/>
    </source>
</evidence>
<dbReference type="PROSITE" id="PS51194">
    <property type="entry name" value="HELICASE_CTER"/>
    <property type="match status" value="1"/>
</dbReference>
<dbReference type="GO" id="GO:0003677">
    <property type="term" value="F:DNA binding"/>
    <property type="evidence" value="ECO:0007669"/>
    <property type="project" value="UniProtKB-KW"/>
</dbReference>
<proteinExistence type="inferred from homology"/>
<dbReference type="CDD" id="cd17920">
    <property type="entry name" value="DEXHc_RecQ"/>
    <property type="match status" value="1"/>
</dbReference>
<evidence type="ECO:0000313" key="15">
    <source>
        <dbReference type="EMBL" id="CEA09801.1"/>
    </source>
</evidence>
<evidence type="ECO:0000259" key="13">
    <source>
        <dbReference type="PROSITE" id="PS51192"/>
    </source>
</evidence>
<reference evidence="15" key="1">
    <citation type="submission" date="2014-07" db="EMBL/GenBank/DDBJ databases">
        <authorList>
            <person name="Urmite Genomes Urmite Genomes"/>
        </authorList>
    </citation>
    <scope>NUCLEOTIDE SEQUENCE</scope>
    <source>
        <strain evidence="15">11W110_air</strain>
    </source>
</reference>
<dbReference type="InterPro" id="IPR027417">
    <property type="entry name" value="P-loop_NTPase"/>
</dbReference>
<dbReference type="GO" id="GO:0016787">
    <property type="term" value="F:hydrolase activity"/>
    <property type="evidence" value="ECO:0007669"/>
    <property type="project" value="UniProtKB-KW"/>
</dbReference>
<dbReference type="AlphaFoldDB" id="A0A078MYC0"/>
<dbReference type="InterPro" id="IPR004589">
    <property type="entry name" value="DNA_helicase_ATP-dep_RecQ"/>
</dbReference>
<dbReference type="EMBL" id="LN483072">
    <property type="protein sequence ID" value="CEA09801.1"/>
    <property type="molecule type" value="Genomic_DNA"/>
</dbReference>
<dbReference type="PROSITE" id="PS00690">
    <property type="entry name" value="DEAH_ATP_HELICASE"/>
    <property type="match status" value="1"/>
</dbReference>
<dbReference type="Pfam" id="PF00271">
    <property type="entry name" value="Helicase_C"/>
    <property type="match status" value="1"/>
</dbReference>
<dbReference type="PANTHER" id="PTHR13710:SF105">
    <property type="entry name" value="ATP-DEPENDENT DNA HELICASE Q1"/>
    <property type="match status" value="1"/>
</dbReference>
<dbReference type="SMART" id="SM00490">
    <property type="entry name" value="HELICc"/>
    <property type="match status" value="1"/>
</dbReference>
<evidence type="ECO:0000256" key="6">
    <source>
        <dbReference type="ARBA" id="ARBA00022840"/>
    </source>
</evidence>
<keyword evidence="8" id="KW-0413">Isomerase</keyword>
<dbReference type="PATRIC" id="fig|1461584.3.peg.3148"/>
<dbReference type="EC" id="5.6.2.4" evidence="10"/>
<dbReference type="InterPro" id="IPR036388">
    <property type="entry name" value="WH-like_DNA-bd_sf"/>
</dbReference>
<evidence type="ECO:0000256" key="9">
    <source>
        <dbReference type="ARBA" id="ARBA00034617"/>
    </source>
</evidence>
<dbReference type="SMART" id="SM00487">
    <property type="entry name" value="DEXDc"/>
    <property type="match status" value="1"/>
</dbReference>
<dbReference type="Pfam" id="PF16124">
    <property type="entry name" value="RecQ_Zn_bind"/>
    <property type="match status" value="1"/>
</dbReference>
<dbReference type="InterPro" id="IPR011545">
    <property type="entry name" value="DEAD/DEAH_box_helicase_dom"/>
</dbReference>
<feature type="domain" description="Helicase C-terminal" evidence="14">
    <location>
        <begin position="229"/>
        <end position="385"/>
    </location>
</feature>
<dbReference type="InterPro" id="IPR021938">
    <property type="entry name" value="DUF3553"/>
</dbReference>
<dbReference type="InterPro" id="IPR001650">
    <property type="entry name" value="Helicase_C-like"/>
</dbReference>
<evidence type="ECO:0000256" key="11">
    <source>
        <dbReference type="ARBA" id="ARBA00044535"/>
    </source>
</evidence>
<dbReference type="GO" id="GO:0043138">
    <property type="term" value="F:3'-5' DNA helicase activity"/>
    <property type="evidence" value="ECO:0007669"/>
    <property type="project" value="UniProtKB-EC"/>
</dbReference>
<keyword evidence="3" id="KW-0547">Nucleotide-binding</keyword>
<dbReference type="GO" id="GO:0006310">
    <property type="term" value="P:DNA recombination"/>
    <property type="evidence" value="ECO:0007669"/>
    <property type="project" value="InterPro"/>
</dbReference>
<dbReference type="Pfam" id="PF12073">
    <property type="entry name" value="DUF3553"/>
    <property type="match status" value="1"/>
</dbReference>
<dbReference type="GO" id="GO:0009378">
    <property type="term" value="F:four-way junction helicase activity"/>
    <property type="evidence" value="ECO:0007669"/>
    <property type="project" value="TreeGrafter"/>
</dbReference>
<evidence type="ECO:0000256" key="5">
    <source>
        <dbReference type="ARBA" id="ARBA00022806"/>
    </source>
</evidence>
<feature type="domain" description="Helicase ATP-binding" evidence="13">
    <location>
        <begin position="29"/>
        <end position="202"/>
    </location>
</feature>
<dbReference type="GO" id="GO:0030894">
    <property type="term" value="C:replisome"/>
    <property type="evidence" value="ECO:0007669"/>
    <property type="project" value="TreeGrafter"/>
</dbReference>
<evidence type="ECO:0000256" key="2">
    <source>
        <dbReference type="ARBA" id="ARBA00022723"/>
    </source>
</evidence>
<accession>A0A078MYC0</accession>
<evidence type="ECO:0000256" key="1">
    <source>
        <dbReference type="ARBA" id="ARBA00005446"/>
    </source>
</evidence>
<evidence type="ECO:0000256" key="10">
    <source>
        <dbReference type="ARBA" id="ARBA00034808"/>
    </source>
</evidence>
<evidence type="ECO:0000256" key="4">
    <source>
        <dbReference type="ARBA" id="ARBA00022801"/>
    </source>
</evidence>
<dbReference type="GO" id="GO:0046872">
    <property type="term" value="F:metal ion binding"/>
    <property type="evidence" value="ECO:0007669"/>
    <property type="project" value="UniProtKB-KW"/>
</dbReference>
<keyword evidence="5 15" id="KW-0347">Helicase</keyword>
<evidence type="ECO:0000256" key="3">
    <source>
        <dbReference type="ARBA" id="ARBA00022741"/>
    </source>
</evidence>
<sequence length="551" mass="60887">MTTSRSDLQRTAAEVFGWEDFRPGQLEAMEAAAAGRDVLCVMPTGAGKSAVYQVPGMAMPGTAVVISPLIALQRDQADAINEAAGAVRAYVLNSTESQGAWDEAWAAAAEDDDARRAKFLFLAPEQVTREEIAERLRGLDVSLLVIDEAHCVSAWGHDFRPDYLQLGPLVESLGRPVVALTATAAPPVRAEIIEQLCMREPLQVAQGFDRPNLHLGAGRYVEDEDKRRAILEQVSALPGPGLLYVATRRESEEYAERLQEAGVRADAYHSGRRKDDRERIHEQFLGDELDVVVATTAFGMGIDKPNVRFVVHADVPDSVDSYYQEIGRGGRDGQACEVFLHYRPEDLGLRRFFAAKAPDEDGLLQVLNALKGRHNPVPAAQLREELDVGARRLSGQLSLLEQSGSVEAGEDGYCYVSRRGGVDAAVQAAVEFSEQRENIDSSRLEMMRQYAETTECRRRFLLNYFGEDAEDMCGYCDNCERAEEQGEELGPQESEGPQPFPVQSTVTHPEWGPGMVMSYEEETVTVLFESEGYKTLSLELVLEKELLKPGR</sequence>
<dbReference type="GO" id="GO:0005524">
    <property type="term" value="F:ATP binding"/>
    <property type="evidence" value="ECO:0007669"/>
    <property type="project" value="UniProtKB-KW"/>
</dbReference>
<keyword evidence="7" id="KW-0238">DNA-binding</keyword>
<dbReference type="InterPro" id="IPR032284">
    <property type="entry name" value="RecQ_Zn-bd"/>
</dbReference>
<dbReference type="NCBIfam" id="TIGR00614">
    <property type="entry name" value="recQ_fam"/>
    <property type="match status" value="1"/>
</dbReference>
<dbReference type="GO" id="GO:0005737">
    <property type="term" value="C:cytoplasm"/>
    <property type="evidence" value="ECO:0007669"/>
    <property type="project" value="TreeGrafter"/>
</dbReference>
<name>A0A078MYC0_9MICC</name>
<dbReference type="Gene3D" id="1.10.10.10">
    <property type="entry name" value="Winged helix-like DNA-binding domain superfamily/Winged helix DNA-binding domain"/>
    <property type="match status" value="1"/>
</dbReference>
<organism evidence="15">
    <name type="scientific">Arthrobacter saudimassiliensis</name>
    <dbReference type="NCBI Taxonomy" id="1461584"/>
    <lineage>
        <taxon>Bacteria</taxon>
        <taxon>Bacillati</taxon>
        <taxon>Actinomycetota</taxon>
        <taxon>Actinomycetes</taxon>
        <taxon>Micrococcales</taxon>
        <taxon>Micrococcaceae</taxon>
        <taxon>Arthrobacter</taxon>
    </lineage>
</organism>
<dbReference type="InterPro" id="IPR014001">
    <property type="entry name" value="Helicase_ATP-bd"/>
</dbReference>
<evidence type="ECO:0000256" key="12">
    <source>
        <dbReference type="ARBA" id="ARBA00044550"/>
    </source>
</evidence>
<evidence type="ECO:0000259" key="14">
    <source>
        <dbReference type="PROSITE" id="PS51194"/>
    </source>
</evidence>
<dbReference type="PROSITE" id="PS51192">
    <property type="entry name" value="HELICASE_ATP_BIND_1"/>
    <property type="match status" value="1"/>
</dbReference>
<dbReference type="SUPFAM" id="SSF52540">
    <property type="entry name" value="P-loop containing nucleoside triphosphate hydrolases"/>
    <property type="match status" value="2"/>
</dbReference>
<comment type="similarity">
    <text evidence="1">Belongs to the helicase family. RecQ subfamily.</text>
</comment>
<keyword evidence="2" id="KW-0479">Metal-binding</keyword>
<protein>
    <recommendedName>
        <fullName evidence="11">ATP-dependent DNA helicase RecQ</fullName>
        <ecNumber evidence="10">5.6.2.4</ecNumber>
    </recommendedName>
    <alternativeName>
        <fullName evidence="12">DNA 3'-5' helicase RecQ</fullName>
    </alternativeName>
</protein>
<dbReference type="InterPro" id="IPR002464">
    <property type="entry name" value="DNA/RNA_helicase_DEAH_CS"/>
</dbReference>
<dbReference type="Gene3D" id="3.40.50.300">
    <property type="entry name" value="P-loop containing nucleotide triphosphate hydrolases"/>
    <property type="match status" value="2"/>
</dbReference>